<evidence type="ECO:0008006" key="3">
    <source>
        <dbReference type="Google" id="ProtNLM"/>
    </source>
</evidence>
<evidence type="ECO:0000313" key="2">
    <source>
        <dbReference type="Proteomes" id="UP001305414"/>
    </source>
</evidence>
<organism evidence="1 2">
    <name type="scientific">Xylaria bambusicola</name>
    <dbReference type="NCBI Taxonomy" id="326684"/>
    <lineage>
        <taxon>Eukaryota</taxon>
        <taxon>Fungi</taxon>
        <taxon>Dikarya</taxon>
        <taxon>Ascomycota</taxon>
        <taxon>Pezizomycotina</taxon>
        <taxon>Sordariomycetes</taxon>
        <taxon>Xylariomycetidae</taxon>
        <taxon>Xylariales</taxon>
        <taxon>Xylariaceae</taxon>
        <taxon>Xylaria</taxon>
    </lineage>
</organism>
<comment type="caution">
    <text evidence="1">The sequence shown here is derived from an EMBL/GenBank/DDBJ whole genome shotgun (WGS) entry which is preliminary data.</text>
</comment>
<gene>
    <name evidence="1" type="ORF">RRF57_002301</name>
</gene>
<keyword evidence="2" id="KW-1185">Reference proteome</keyword>
<name>A0AAN7Z6T3_9PEZI</name>
<dbReference type="EMBL" id="JAWHQM010000003">
    <property type="protein sequence ID" value="KAK5626586.1"/>
    <property type="molecule type" value="Genomic_DNA"/>
</dbReference>
<proteinExistence type="predicted"/>
<protein>
    <recommendedName>
        <fullName evidence="3">Fungal N-terminal domain-containing protein</fullName>
    </recommendedName>
</protein>
<evidence type="ECO:0000313" key="1">
    <source>
        <dbReference type="EMBL" id="KAK5626586.1"/>
    </source>
</evidence>
<accession>A0AAN7Z6T3</accession>
<dbReference type="AlphaFoldDB" id="A0AAN7Z6T3"/>
<dbReference type="Proteomes" id="UP001305414">
    <property type="component" value="Unassembled WGS sequence"/>
</dbReference>
<sequence length="376" mass="41619">MDPLSVAASIVGLLAAGGKVTSLLFTVITKCQDSPALARGILFEVADISAALGQLRDYLSNRIKTNSERGNLILLDQLLTTLTGCVTTYSDIQFILTGLNINEDMRAFDRIRWMREEGRLNTLVQRLQSHKSSLTLIHTMEEAQGCTHKLCTLVEQMLESNRDLSERIRGLEREGSILSKARSDIVPMDDGASTIRQSSTERASMLETGNTLVTRFAFEDDLESSRAYNKAVYRYSQASITSTALYTTALSVFSKLSLSQVSSISFYALPVCASDLHNSELYVFGEEGATFTNPRETPATLPKTPTCPKDEFSTFYKATPAELSSSLGSRSAPRKRNGLLGRFAAPQRRIQVSAPENPVHAWHVGYDWHNNQFTVR</sequence>
<reference evidence="1 2" key="1">
    <citation type="submission" date="2023-10" db="EMBL/GenBank/DDBJ databases">
        <title>Draft genome sequence of Xylaria bambusicola isolate GMP-LS, the root and basal stem rot pathogen of sugarcane in Indonesia.</title>
        <authorList>
            <person name="Selvaraj P."/>
            <person name="Muralishankar V."/>
            <person name="Muruganantham S."/>
            <person name="Sp S."/>
            <person name="Haryani S."/>
            <person name="Lau K.J.X."/>
            <person name="Naqvi N.I."/>
        </authorList>
    </citation>
    <scope>NUCLEOTIDE SEQUENCE [LARGE SCALE GENOMIC DNA]</scope>
    <source>
        <strain evidence="1">GMP-LS</strain>
    </source>
</reference>